<evidence type="ECO:0000313" key="1">
    <source>
        <dbReference type="EMBL" id="ERK57834.1"/>
    </source>
</evidence>
<dbReference type="PATRIC" id="fig|1321820.3.peg.911"/>
<dbReference type="AlphaFoldDB" id="U2QNP2"/>
<sequence length="488" mass="54542">MILLEYKGINYLRKKLAITYPRVNLRYKQYAMKHTDEQYGITIPNELRYQYRSVLGWCAKTVDSLADRLVFREFENDDFNVNKIFKQNNPDIFFDSVILSSLIASCSFVYISKVGNDEPRLQVIEASNATGILDPITGLLTEGYAVLKRDDSGKAILEAYFTENETIIINLKTSEQTVVKNTAGIPLLVPVIHAPDSVRPFGRSRITRSGMYYQKLAKRTLERADVTAEFYSFPQKYILGMDPEAEPLESWKATVSSMLQISANSDGDKPTLGQFTTPSMSPFTEQLRTAAALFAGETGLTLDDLGFVSDNPSSVEAIKASHENLRLAGKKAQRSLGSGLLNVAYVACCLRDDFRYNRGRFIDTVPKWEPLFEADANMLTLIGDGVIKLNQALPGYIDSNVIRDLTGIKGNMNAKPKIEETEQKTTKSDDKQQNRIISTYEITSLLSNYQKGVLSKENGILLLTSTGMSKQEAEGMLNKTSVLEQVDE</sequence>
<comment type="caution">
    <text evidence="1">The sequence shown here is derived from an EMBL/GenBank/DDBJ whole genome shotgun (WGS) entry which is preliminary data.</text>
</comment>
<keyword evidence="2" id="KW-1185">Reference proteome</keyword>
<dbReference type="eggNOG" id="ENOG502Z839">
    <property type="taxonomic scope" value="Bacteria"/>
</dbReference>
<evidence type="ECO:0008006" key="3">
    <source>
        <dbReference type="Google" id="ProtNLM"/>
    </source>
</evidence>
<dbReference type="HOGENOM" id="CLU_037838_1_0_9"/>
<evidence type="ECO:0000313" key="2">
    <source>
        <dbReference type="Proteomes" id="UP000016637"/>
    </source>
</evidence>
<dbReference type="EMBL" id="AWVP01000059">
    <property type="protein sequence ID" value="ERK57834.1"/>
    <property type="molecule type" value="Genomic_DNA"/>
</dbReference>
<protein>
    <recommendedName>
        <fullName evidence="3">Phage portal protein, SPP1 Gp6</fullName>
    </recommendedName>
</protein>
<proteinExistence type="predicted"/>
<accession>U2QNP2</accession>
<gene>
    <name evidence="1" type="ORF">HMPREF1983_00937</name>
</gene>
<name>U2QNP2_9BACL</name>
<reference evidence="1 2" key="1">
    <citation type="submission" date="2013-08" db="EMBL/GenBank/DDBJ databases">
        <authorList>
            <person name="Weinstock G."/>
            <person name="Sodergren E."/>
            <person name="Wylie T."/>
            <person name="Fulton L."/>
            <person name="Fulton R."/>
            <person name="Fronick C."/>
            <person name="O'Laughlin M."/>
            <person name="Godfrey J."/>
            <person name="Miner T."/>
            <person name="Herter B."/>
            <person name="Appelbaum E."/>
            <person name="Cordes M."/>
            <person name="Lek S."/>
            <person name="Wollam A."/>
            <person name="Pepin K.H."/>
            <person name="Palsikar V.B."/>
            <person name="Mitreva M."/>
            <person name="Wilson R.K."/>
        </authorList>
    </citation>
    <scope>NUCLEOTIDE SEQUENCE [LARGE SCALE GENOMIC DNA]</scope>
    <source>
        <strain evidence="1 2">ATCC 700627</strain>
    </source>
</reference>
<organism evidence="1 2">
    <name type="scientific">Gemella bergeri ATCC 700627</name>
    <dbReference type="NCBI Taxonomy" id="1321820"/>
    <lineage>
        <taxon>Bacteria</taxon>
        <taxon>Bacillati</taxon>
        <taxon>Bacillota</taxon>
        <taxon>Bacilli</taxon>
        <taxon>Bacillales</taxon>
        <taxon>Gemellaceae</taxon>
        <taxon>Gemella</taxon>
    </lineage>
</organism>
<dbReference type="Proteomes" id="UP000016637">
    <property type="component" value="Unassembled WGS sequence"/>
</dbReference>